<dbReference type="CDD" id="cd00082">
    <property type="entry name" value="HisKA"/>
    <property type="match status" value="1"/>
</dbReference>
<dbReference type="PANTHER" id="PTHR43719">
    <property type="entry name" value="TWO-COMPONENT HISTIDINE KINASE"/>
    <property type="match status" value="1"/>
</dbReference>
<reference evidence="4" key="1">
    <citation type="submission" date="2021-06" db="EMBL/GenBank/DDBJ databases">
        <authorList>
            <person name="Kallberg Y."/>
            <person name="Tangrot J."/>
            <person name="Rosling A."/>
        </authorList>
    </citation>
    <scope>NUCLEOTIDE SEQUENCE</scope>
    <source>
        <strain evidence="4">MT106</strain>
    </source>
</reference>
<keyword evidence="5" id="KW-1185">Reference proteome</keyword>
<feature type="transmembrane region" description="Helical" evidence="2">
    <location>
        <begin position="82"/>
        <end position="102"/>
    </location>
</feature>
<comment type="caution">
    <text evidence="4">The sequence shown here is derived from an EMBL/GenBank/DDBJ whole genome shotgun (WGS) entry which is preliminary data.</text>
</comment>
<gene>
    <name evidence="4" type="ORF">AGERDE_LOCUS6507</name>
</gene>
<dbReference type="EMBL" id="CAJVPL010001025">
    <property type="protein sequence ID" value="CAG8547782.1"/>
    <property type="molecule type" value="Genomic_DNA"/>
</dbReference>
<dbReference type="InterPro" id="IPR036097">
    <property type="entry name" value="HisK_dim/P_sf"/>
</dbReference>
<dbReference type="Gene3D" id="1.10.287.130">
    <property type="match status" value="1"/>
</dbReference>
<feature type="non-terminal residue" evidence="4">
    <location>
        <position position="586"/>
    </location>
</feature>
<dbReference type="InterPro" id="IPR003661">
    <property type="entry name" value="HisK_dim/P_dom"/>
</dbReference>
<protein>
    <submittedName>
        <fullName evidence="4">919_t:CDS:1</fullName>
    </submittedName>
</protein>
<keyword evidence="1" id="KW-0597">Phosphoprotein</keyword>
<feature type="transmembrane region" description="Helical" evidence="2">
    <location>
        <begin position="28"/>
        <end position="49"/>
    </location>
</feature>
<keyword evidence="2" id="KW-0812">Transmembrane</keyword>
<feature type="transmembrane region" description="Helical" evidence="2">
    <location>
        <begin position="55"/>
        <end position="75"/>
    </location>
</feature>
<keyword evidence="2" id="KW-0472">Membrane</keyword>
<name>A0A9N9AY41_9GLOM</name>
<dbReference type="PANTHER" id="PTHR43719:SF28">
    <property type="entry name" value="PEROXIDE STRESS-ACTIVATED HISTIDINE KINASE MAK1-RELATED"/>
    <property type="match status" value="1"/>
</dbReference>
<evidence type="ECO:0000256" key="2">
    <source>
        <dbReference type="SAM" id="Phobius"/>
    </source>
</evidence>
<dbReference type="AlphaFoldDB" id="A0A9N9AY41"/>
<organism evidence="4 5">
    <name type="scientific">Ambispora gerdemannii</name>
    <dbReference type="NCBI Taxonomy" id="144530"/>
    <lineage>
        <taxon>Eukaryota</taxon>
        <taxon>Fungi</taxon>
        <taxon>Fungi incertae sedis</taxon>
        <taxon>Mucoromycota</taxon>
        <taxon>Glomeromycotina</taxon>
        <taxon>Glomeromycetes</taxon>
        <taxon>Archaeosporales</taxon>
        <taxon>Ambisporaceae</taxon>
        <taxon>Ambispora</taxon>
    </lineage>
</organism>
<dbReference type="OrthoDB" id="303614at2759"/>
<dbReference type="SMART" id="SM00388">
    <property type="entry name" value="HisKA"/>
    <property type="match status" value="1"/>
</dbReference>
<proteinExistence type="predicted"/>
<evidence type="ECO:0000313" key="5">
    <source>
        <dbReference type="Proteomes" id="UP000789831"/>
    </source>
</evidence>
<evidence type="ECO:0000256" key="1">
    <source>
        <dbReference type="ARBA" id="ARBA00022553"/>
    </source>
</evidence>
<dbReference type="GO" id="GO:0000155">
    <property type="term" value="F:phosphorelay sensor kinase activity"/>
    <property type="evidence" value="ECO:0007669"/>
    <property type="project" value="InterPro"/>
</dbReference>
<dbReference type="Pfam" id="PF00512">
    <property type="entry name" value="HisKA"/>
    <property type="match status" value="1"/>
</dbReference>
<accession>A0A9N9AY41</accession>
<keyword evidence="2" id="KW-1133">Transmembrane helix</keyword>
<dbReference type="SUPFAM" id="SSF47384">
    <property type="entry name" value="Homodimeric domain of signal transducing histidine kinase"/>
    <property type="match status" value="1"/>
</dbReference>
<evidence type="ECO:0000313" key="4">
    <source>
        <dbReference type="EMBL" id="CAG8547782.1"/>
    </source>
</evidence>
<dbReference type="Proteomes" id="UP000789831">
    <property type="component" value="Unassembled WGS sequence"/>
</dbReference>
<evidence type="ECO:0000259" key="3">
    <source>
        <dbReference type="SMART" id="SM00388"/>
    </source>
</evidence>
<feature type="domain" description="Signal transduction histidine kinase dimerisation/phosphoacceptor" evidence="3">
    <location>
        <begin position="178"/>
        <end position="241"/>
    </location>
</feature>
<dbReference type="InterPro" id="IPR050956">
    <property type="entry name" value="2C_system_His_kinase"/>
</dbReference>
<sequence>KFNMETVLSDPQSETANYFPTDKFKKTFIAFLLLMQMYMACSFIMWKWWDVLSDRLIIFGFTIIIIYAVEIRVLFNNLVASVVYAKVLVIGFLSMHVTQILMKLEKEYSTMEQSGIFLLAAFRPYITKKEPLWFERTFYFAFNLILQDLTLLMISAMINEKEFIDQERLNVMDHNKKIIRETVQALSHELRTPIHGIVASSEFLGCSTLNDYQRKLVDTIQSSGNTLIQMADRVLTSLDLGLQGESPVPVVNFDSYQAMEEICDGMAIIFEKKNLDFNLYYNVPLSLSVLKGNVGIIKQIIMSLLGLVDSATTSRESIIIIVDSEEMKENEKRLLRVLFDIQAYGKILEFDKDTTSSSSVSQDRDNLNFTRGLVNLIGGNLVIERNQHTEEQQQVVPSLRVKLSIEFQINEDEIKETTKERPIPLRYLIKELPERLDVHSILKIGVLNYEVTDPILPESLNLKIKTLEMLQKDFGLSAILISLSQGIKIDENDKDSINTIIIDTCFFSQEQLMVLADTFSRKNQIVSVLFVNLLQQEKIYIIFGSAGFGKIKHRSIIKPITNVKLWNALVDVAIVHQQLEQERANQ</sequence>